<keyword evidence="3" id="KW-0482">Metalloprotease</keyword>
<dbReference type="InterPro" id="IPR026898">
    <property type="entry name" value="PrsW"/>
</dbReference>
<feature type="transmembrane region" description="Helical" evidence="2">
    <location>
        <begin position="108"/>
        <end position="130"/>
    </location>
</feature>
<evidence type="ECO:0000313" key="3">
    <source>
        <dbReference type="EMBL" id="RGS36204.1"/>
    </source>
</evidence>
<keyword evidence="2" id="KW-1133">Transmembrane helix</keyword>
<protein>
    <submittedName>
        <fullName evidence="3">PrsW family intramembrane metalloprotease</fullName>
    </submittedName>
</protein>
<dbReference type="Pfam" id="PF13367">
    <property type="entry name" value="PrsW-protease"/>
    <property type="match status" value="1"/>
</dbReference>
<keyword evidence="2" id="KW-0472">Membrane</keyword>
<evidence type="ECO:0000256" key="2">
    <source>
        <dbReference type="SAM" id="Phobius"/>
    </source>
</evidence>
<dbReference type="PANTHER" id="PTHR36844">
    <property type="entry name" value="PROTEASE PRSW"/>
    <property type="match status" value="1"/>
</dbReference>
<feature type="transmembrane region" description="Helical" evidence="2">
    <location>
        <begin position="69"/>
        <end position="87"/>
    </location>
</feature>
<feature type="region of interest" description="Disordered" evidence="1">
    <location>
        <begin position="258"/>
        <end position="296"/>
    </location>
</feature>
<evidence type="ECO:0000256" key="1">
    <source>
        <dbReference type="SAM" id="MobiDB-lite"/>
    </source>
</evidence>
<reference evidence="3 4" key="1">
    <citation type="submission" date="2018-08" db="EMBL/GenBank/DDBJ databases">
        <title>A genome reference for cultivated species of the human gut microbiota.</title>
        <authorList>
            <person name="Zou Y."/>
            <person name="Xue W."/>
            <person name="Luo G."/>
        </authorList>
    </citation>
    <scope>NUCLEOTIDE SEQUENCE [LARGE SCALE GENOMIC DNA]</scope>
    <source>
        <strain evidence="3 4">AF22-21</strain>
    </source>
</reference>
<dbReference type="AlphaFoldDB" id="A0A412IGL4"/>
<name>A0A412IGL4_9FIRM</name>
<feature type="non-terminal residue" evidence="3">
    <location>
        <position position="296"/>
    </location>
</feature>
<feature type="transmembrane region" description="Helical" evidence="2">
    <location>
        <begin position="34"/>
        <end position="63"/>
    </location>
</feature>
<comment type="caution">
    <text evidence="3">The sequence shown here is derived from an EMBL/GenBank/DDBJ whole genome shotgun (WGS) entry which is preliminary data.</text>
</comment>
<feature type="transmembrane region" description="Helical" evidence="2">
    <location>
        <begin position="171"/>
        <end position="192"/>
    </location>
</feature>
<dbReference type="GO" id="GO:0008237">
    <property type="term" value="F:metallopeptidase activity"/>
    <property type="evidence" value="ECO:0007669"/>
    <property type="project" value="UniProtKB-KW"/>
</dbReference>
<proteinExistence type="predicted"/>
<feature type="transmembrane region" description="Helical" evidence="2">
    <location>
        <begin position="198"/>
        <end position="218"/>
    </location>
</feature>
<keyword evidence="3" id="KW-0645">Protease</keyword>
<gene>
    <name evidence="3" type="ORF">DWX94_13115</name>
</gene>
<dbReference type="EMBL" id="QRVK01000055">
    <property type="protein sequence ID" value="RGS36204.1"/>
    <property type="molecule type" value="Genomic_DNA"/>
</dbReference>
<sequence length="296" mass="32038">MSAFALRLAILPSILLLLFVVGKNKQRRNPTSLLVWLAVLGAVSAIPAVIVEILGSGLLYMLGLNPSSAMYNFVECFFIVAMIEELGKFLGMLLMTWKNKNFDHSYDGVIYGVCSSLGFATLENVIYVFQGGIGTGVMRAVSAVPLHCACGVVMGFLYAKAREDANNGESAFGNLLLAYVCPLGIHGLYDFVLSVEDTSVLLCIAVLALVIILMFLLITHAAKEDHIIAVQPIWTAPYNFRYMPMRGCQSNHYNQPGGYGTQPNTYGQPGGYGAQPNTYGQPGGYRAQPNTYGQPG</sequence>
<evidence type="ECO:0000313" key="4">
    <source>
        <dbReference type="Proteomes" id="UP000283295"/>
    </source>
</evidence>
<dbReference type="GO" id="GO:0006508">
    <property type="term" value="P:proteolysis"/>
    <property type="evidence" value="ECO:0007669"/>
    <property type="project" value="UniProtKB-KW"/>
</dbReference>
<dbReference type="Proteomes" id="UP000283295">
    <property type="component" value="Unassembled WGS sequence"/>
</dbReference>
<organism evidence="3 4">
    <name type="scientific">Coprococcus eutactus</name>
    <dbReference type="NCBI Taxonomy" id="33043"/>
    <lineage>
        <taxon>Bacteria</taxon>
        <taxon>Bacillati</taxon>
        <taxon>Bacillota</taxon>
        <taxon>Clostridia</taxon>
        <taxon>Lachnospirales</taxon>
        <taxon>Lachnospiraceae</taxon>
        <taxon>Coprococcus</taxon>
    </lineage>
</organism>
<keyword evidence="2" id="KW-0812">Transmembrane</keyword>
<accession>A0A412IGL4</accession>
<feature type="transmembrane region" description="Helical" evidence="2">
    <location>
        <begin position="136"/>
        <end position="159"/>
    </location>
</feature>
<keyword evidence="3" id="KW-0378">Hydrolase</keyword>
<dbReference type="OrthoDB" id="5504276at2"/>
<feature type="transmembrane region" description="Helical" evidence="2">
    <location>
        <begin position="6"/>
        <end position="22"/>
    </location>
</feature>
<dbReference type="PANTHER" id="PTHR36844:SF1">
    <property type="entry name" value="PROTEASE PRSW"/>
    <property type="match status" value="1"/>
</dbReference>